<feature type="transmembrane region" description="Helical" evidence="5">
    <location>
        <begin position="235"/>
        <end position="254"/>
    </location>
</feature>
<evidence type="ECO:0000256" key="3">
    <source>
        <dbReference type="ARBA" id="ARBA00022989"/>
    </source>
</evidence>
<dbReference type="Proteomes" id="UP000439994">
    <property type="component" value="Unassembled WGS sequence"/>
</dbReference>
<evidence type="ECO:0000256" key="1">
    <source>
        <dbReference type="ARBA" id="ARBA00004141"/>
    </source>
</evidence>
<evidence type="ECO:0000313" key="7">
    <source>
        <dbReference type="EMBL" id="MUH72815.1"/>
    </source>
</evidence>
<feature type="transmembrane region" description="Helical" evidence="5">
    <location>
        <begin position="127"/>
        <end position="145"/>
    </location>
</feature>
<dbReference type="OrthoDB" id="184009at2"/>
<protein>
    <submittedName>
        <fullName evidence="7">DUF3526 domain-containing protein</fullName>
    </submittedName>
</protein>
<evidence type="ECO:0000256" key="5">
    <source>
        <dbReference type="SAM" id="Phobius"/>
    </source>
</evidence>
<feature type="transmembrane region" description="Helical" evidence="5">
    <location>
        <begin position="199"/>
        <end position="223"/>
    </location>
</feature>
<name>A0A6N8F8B2_9GAMM</name>
<dbReference type="PANTHER" id="PTHR43471">
    <property type="entry name" value="ABC TRANSPORTER PERMEASE"/>
    <property type="match status" value="1"/>
</dbReference>
<dbReference type="GO" id="GO:0140359">
    <property type="term" value="F:ABC-type transporter activity"/>
    <property type="evidence" value="ECO:0007669"/>
    <property type="project" value="InterPro"/>
</dbReference>
<evidence type="ECO:0000256" key="4">
    <source>
        <dbReference type="ARBA" id="ARBA00023136"/>
    </source>
</evidence>
<organism evidence="7 8">
    <name type="scientific">Psychrosphaera haliotis</name>
    <dbReference type="NCBI Taxonomy" id="555083"/>
    <lineage>
        <taxon>Bacteria</taxon>
        <taxon>Pseudomonadati</taxon>
        <taxon>Pseudomonadota</taxon>
        <taxon>Gammaproteobacteria</taxon>
        <taxon>Alteromonadales</taxon>
        <taxon>Pseudoalteromonadaceae</taxon>
        <taxon>Psychrosphaera</taxon>
    </lineage>
</organism>
<keyword evidence="2 5" id="KW-0812">Transmembrane</keyword>
<accession>A0A6N8F8B2</accession>
<feature type="transmembrane region" description="Helical" evidence="5">
    <location>
        <begin position="449"/>
        <end position="465"/>
    </location>
</feature>
<dbReference type="InterPro" id="IPR013525">
    <property type="entry name" value="ABC2_TM"/>
</dbReference>
<feature type="domain" description="ABC-2 type transporter transmembrane" evidence="6">
    <location>
        <begin position="120"/>
        <end position="249"/>
    </location>
</feature>
<feature type="transmembrane region" description="Helical" evidence="5">
    <location>
        <begin position="172"/>
        <end position="193"/>
    </location>
</feature>
<keyword evidence="3 5" id="KW-1133">Transmembrane helix</keyword>
<dbReference type="InterPro" id="IPR021913">
    <property type="entry name" value="DUF3526"/>
</dbReference>
<reference evidence="7 8" key="1">
    <citation type="submission" date="2019-11" db="EMBL/GenBank/DDBJ databases">
        <title>P. haliotis isolates from Z. marina roots.</title>
        <authorList>
            <person name="Cohen M."/>
            <person name="Jospin G."/>
            <person name="Eisen J.A."/>
            <person name="Coil D.A."/>
        </authorList>
    </citation>
    <scope>NUCLEOTIDE SEQUENCE [LARGE SCALE GENOMIC DNA]</scope>
    <source>
        <strain evidence="7 8">UCD-MCMsp1aY</strain>
    </source>
</reference>
<proteinExistence type="predicted"/>
<dbReference type="AlphaFoldDB" id="A0A6N8F8B2"/>
<dbReference type="Pfam" id="PF12698">
    <property type="entry name" value="ABC2_membrane_3"/>
    <property type="match status" value="1"/>
</dbReference>
<dbReference type="GO" id="GO:0016020">
    <property type="term" value="C:membrane"/>
    <property type="evidence" value="ECO:0007669"/>
    <property type="project" value="UniProtKB-SubCell"/>
</dbReference>
<dbReference type="Pfam" id="PF12040">
    <property type="entry name" value="DUF3526"/>
    <property type="match status" value="1"/>
</dbReference>
<sequence>MIAMDEWRYWFRSKLVVTMMVVALVLAVASVITTGLSLSHESHERSELQNKAEQAFESQPDRHPHRMVHYGHYVFRTPAPLSTIDPGIDSYTGTSIFLEGHQQNTAMFSEQGKSSGLTRFSQLTPAFVMQIIVPLLLILIGYSMVSRERENGTLTFIIIQGVSLNKLMFGKFIALLMAGFVALLPLIIGSAVAVTQGEALSVVLSFILAHGLYVVIWCALVVFVSTLNTKNSSSFSILVTLWIVLCIVAPRIAASTASSMVASPSKLEADFEVIREAQALGGGHNVSSADLSKLKANLMAQYDVDDEGDLPVNIRGIVASKSEADLTKVLNRFAEKRMSEELSQAQIARQFGWLTPVLSLRTASMMLAGTNLETHHRFLREAEILRYDFVQSLNKVHAEKLSYNDDVNRYKNSDANNKAKVTSKNWEVLESFSFTPDTATARLMKSIEPLMQLFAWILVLLILAYKTRKVM</sequence>
<keyword evidence="4 5" id="KW-0472">Membrane</keyword>
<dbReference type="EMBL" id="WOCD01000003">
    <property type="protein sequence ID" value="MUH72815.1"/>
    <property type="molecule type" value="Genomic_DNA"/>
</dbReference>
<dbReference type="PANTHER" id="PTHR43471:SF1">
    <property type="entry name" value="ABC TRANSPORTER PERMEASE PROTEIN NOSY-RELATED"/>
    <property type="match status" value="1"/>
</dbReference>
<evidence type="ECO:0000259" key="6">
    <source>
        <dbReference type="Pfam" id="PF12698"/>
    </source>
</evidence>
<dbReference type="RefSeq" id="WP_155696100.1">
    <property type="nucleotide sequence ID" value="NZ_WOCD01000003.1"/>
</dbReference>
<comment type="caution">
    <text evidence="7">The sequence shown here is derived from an EMBL/GenBank/DDBJ whole genome shotgun (WGS) entry which is preliminary data.</text>
</comment>
<evidence type="ECO:0000313" key="8">
    <source>
        <dbReference type="Proteomes" id="UP000439994"/>
    </source>
</evidence>
<evidence type="ECO:0000256" key="2">
    <source>
        <dbReference type="ARBA" id="ARBA00022692"/>
    </source>
</evidence>
<keyword evidence="8" id="KW-1185">Reference proteome</keyword>
<comment type="subcellular location">
    <subcellularLocation>
        <location evidence="1">Membrane</location>
        <topology evidence="1">Multi-pass membrane protein</topology>
    </subcellularLocation>
</comment>
<gene>
    <name evidence="7" type="ORF">GNP35_10110</name>
</gene>